<reference evidence="2" key="1">
    <citation type="journal article" date="2023" name="Mol. Phylogenet. Evol.">
        <title>Genome-scale phylogeny and comparative genomics of the fungal order Sordariales.</title>
        <authorList>
            <person name="Hensen N."/>
            <person name="Bonometti L."/>
            <person name="Westerberg I."/>
            <person name="Brannstrom I.O."/>
            <person name="Guillou S."/>
            <person name="Cros-Aarteil S."/>
            <person name="Calhoun S."/>
            <person name="Haridas S."/>
            <person name="Kuo A."/>
            <person name="Mondo S."/>
            <person name="Pangilinan J."/>
            <person name="Riley R."/>
            <person name="LaButti K."/>
            <person name="Andreopoulos B."/>
            <person name="Lipzen A."/>
            <person name="Chen C."/>
            <person name="Yan M."/>
            <person name="Daum C."/>
            <person name="Ng V."/>
            <person name="Clum A."/>
            <person name="Steindorff A."/>
            <person name="Ohm R.A."/>
            <person name="Martin F."/>
            <person name="Silar P."/>
            <person name="Natvig D.O."/>
            <person name="Lalanne C."/>
            <person name="Gautier V."/>
            <person name="Ament-Velasquez S.L."/>
            <person name="Kruys A."/>
            <person name="Hutchinson M.I."/>
            <person name="Powell A.J."/>
            <person name="Barry K."/>
            <person name="Miller A.N."/>
            <person name="Grigoriev I.V."/>
            <person name="Debuchy R."/>
            <person name="Gladieux P."/>
            <person name="Hiltunen Thoren M."/>
            <person name="Johannesson H."/>
        </authorList>
    </citation>
    <scope>NUCLEOTIDE SEQUENCE [LARGE SCALE GENOMIC DNA]</scope>
    <source>
        <strain evidence="2">CBS 340.73</strain>
    </source>
</reference>
<comment type="caution">
    <text evidence="1">The sequence shown here is derived from an EMBL/GenBank/DDBJ whole genome shotgun (WGS) entry which is preliminary data.</text>
</comment>
<organism evidence="1 2">
    <name type="scientific">Diplogelasinospora grovesii</name>
    <dbReference type="NCBI Taxonomy" id="303347"/>
    <lineage>
        <taxon>Eukaryota</taxon>
        <taxon>Fungi</taxon>
        <taxon>Dikarya</taxon>
        <taxon>Ascomycota</taxon>
        <taxon>Pezizomycotina</taxon>
        <taxon>Sordariomycetes</taxon>
        <taxon>Sordariomycetidae</taxon>
        <taxon>Sordariales</taxon>
        <taxon>Diplogelasinosporaceae</taxon>
        <taxon>Diplogelasinospora</taxon>
    </lineage>
</organism>
<evidence type="ECO:0000313" key="1">
    <source>
        <dbReference type="EMBL" id="KAK3944370.1"/>
    </source>
</evidence>
<name>A0AAN6NF73_9PEZI</name>
<keyword evidence="2" id="KW-1185">Reference proteome</keyword>
<protein>
    <submittedName>
        <fullName evidence="1">Uncharacterized protein</fullName>
    </submittedName>
</protein>
<sequence>MGIGARHGSALRAFLRKKTPTPLELQHALQLVEWRTAAMDLVDFFVGVLGLPRPHGKECALWDRRVPFSSHMSPALKDRNSQILQQLKVEGFVSIVPFINRGDFPCAKFPFNRPTYYYMAACMAACMALSDMEPSSITRAIDRMKVLQRRWERQERR</sequence>
<accession>A0AAN6NF73</accession>
<evidence type="ECO:0000313" key="2">
    <source>
        <dbReference type="Proteomes" id="UP001303473"/>
    </source>
</evidence>
<dbReference type="EMBL" id="MU853760">
    <property type="protein sequence ID" value="KAK3944370.1"/>
    <property type="molecule type" value="Genomic_DNA"/>
</dbReference>
<gene>
    <name evidence="1" type="ORF">QBC46DRAFT_375096</name>
</gene>
<proteinExistence type="predicted"/>
<dbReference type="Proteomes" id="UP001303473">
    <property type="component" value="Unassembled WGS sequence"/>
</dbReference>
<dbReference type="AlphaFoldDB" id="A0AAN6NF73"/>